<reference evidence="8 9" key="1">
    <citation type="submission" date="2018-10" db="EMBL/GenBank/DDBJ databases">
        <title>Isolation, diversity and antifungal activity of actinobacteria from wheat.</title>
        <authorList>
            <person name="Han C."/>
        </authorList>
    </citation>
    <scope>NUCLEOTIDE SEQUENCE [LARGE SCALE GENOMIC DNA]</scope>
    <source>
        <strain evidence="8 9">NEAU-YY56</strain>
    </source>
</reference>
<dbReference type="GO" id="GO:0005524">
    <property type="term" value="F:ATP binding"/>
    <property type="evidence" value="ECO:0007669"/>
    <property type="project" value="UniProtKB-KW"/>
</dbReference>
<dbReference type="Gene3D" id="3.30.200.20">
    <property type="entry name" value="Phosphorylase Kinase, domain 1"/>
    <property type="match status" value="1"/>
</dbReference>
<dbReference type="PANTHER" id="PTHR43289">
    <property type="entry name" value="MITOGEN-ACTIVATED PROTEIN KINASE KINASE KINASE 20-RELATED"/>
    <property type="match status" value="1"/>
</dbReference>
<sequence>MADVHAAQDAVLGRQVAVKVFHPSAAGPAAAEHHRAEVRLLAGMSHPGLVTVFDAGTTALADEAEQDFLVMELVPGPTLAARLREGALPSGTAARVGAQVAEALAYVHGLGVVHRDVKPANILLPDVDHVGATETWARLADFGIARSGGEQDPGTPGEMLGTPSYLSPEQVAGDPLTPASDVYALGLVLVECLAGERPFPGDPVTAALARRHEAAPVPGHVGPRWAELFAAMTARDPADRPDAAEVVADLRALRHAVPPQVQEPRVTT</sequence>
<dbReference type="EMBL" id="RFFI01000068">
    <property type="protein sequence ID" value="RMI08894.1"/>
    <property type="molecule type" value="Genomic_DNA"/>
</dbReference>
<keyword evidence="4" id="KW-0547">Nucleotide-binding</keyword>
<evidence type="ECO:0000256" key="5">
    <source>
        <dbReference type="ARBA" id="ARBA00022777"/>
    </source>
</evidence>
<evidence type="ECO:0000256" key="4">
    <source>
        <dbReference type="ARBA" id="ARBA00022741"/>
    </source>
</evidence>
<evidence type="ECO:0000256" key="1">
    <source>
        <dbReference type="ARBA" id="ARBA00012513"/>
    </source>
</evidence>
<dbReference type="SMART" id="SM00220">
    <property type="entry name" value="S_TKc"/>
    <property type="match status" value="1"/>
</dbReference>
<evidence type="ECO:0000313" key="9">
    <source>
        <dbReference type="Proteomes" id="UP000269289"/>
    </source>
</evidence>
<feature type="domain" description="Protein kinase" evidence="7">
    <location>
        <begin position="1"/>
        <end position="258"/>
    </location>
</feature>
<organism evidence="8 9">
    <name type="scientific">Cellulomonas triticagri</name>
    <dbReference type="NCBI Taxonomy" id="2483352"/>
    <lineage>
        <taxon>Bacteria</taxon>
        <taxon>Bacillati</taxon>
        <taxon>Actinomycetota</taxon>
        <taxon>Actinomycetes</taxon>
        <taxon>Micrococcales</taxon>
        <taxon>Cellulomonadaceae</taxon>
        <taxon>Cellulomonas</taxon>
    </lineage>
</organism>
<name>A0A3M2J7N2_9CELL</name>
<evidence type="ECO:0000256" key="3">
    <source>
        <dbReference type="ARBA" id="ARBA00022679"/>
    </source>
</evidence>
<evidence type="ECO:0000256" key="2">
    <source>
        <dbReference type="ARBA" id="ARBA00022527"/>
    </source>
</evidence>
<gene>
    <name evidence="8" type="ORF">EBM89_12700</name>
</gene>
<dbReference type="GO" id="GO:0004674">
    <property type="term" value="F:protein serine/threonine kinase activity"/>
    <property type="evidence" value="ECO:0007669"/>
    <property type="project" value="UniProtKB-KW"/>
</dbReference>
<dbReference type="InterPro" id="IPR008271">
    <property type="entry name" value="Ser/Thr_kinase_AS"/>
</dbReference>
<keyword evidence="6" id="KW-0067">ATP-binding</keyword>
<dbReference type="Gene3D" id="1.10.510.10">
    <property type="entry name" value="Transferase(Phosphotransferase) domain 1"/>
    <property type="match status" value="1"/>
</dbReference>
<evidence type="ECO:0000259" key="7">
    <source>
        <dbReference type="PROSITE" id="PS50011"/>
    </source>
</evidence>
<dbReference type="CDD" id="cd14014">
    <property type="entry name" value="STKc_PknB_like"/>
    <property type="match status" value="1"/>
</dbReference>
<evidence type="ECO:0000256" key="6">
    <source>
        <dbReference type="ARBA" id="ARBA00022840"/>
    </source>
</evidence>
<dbReference type="PROSITE" id="PS00108">
    <property type="entry name" value="PROTEIN_KINASE_ST"/>
    <property type="match status" value="1"/>
</dbReference>
<evidence type="ECO:0000313" key="8">
    <source>
        <dbReference type="EMBL" id="RMI08894.1"/>
    </source>
</evidence>
<accession>A0A3M2J7N2</accession>
<dbReference type="EC" id="2.7.11.1" evidence="1"/>
<dbReference type="OrthoDB" id="9762169at2"/>
<dbReference type="InterPro" id="IPR011009">
    <property type="entry name" value="Kinase-like_dom_sf"/>
</dbReference>
<keyword evidence="5 8" id="KW-0418">Kinase</keyword>
<keyword evidence="9" id="KW-1185">Reference proteome</keyword>
<keyword evidence="2 8" id="KW-0723">Serine/threonine-protein kinase</keyword>
<protein>
    <recommendedName>
        <fullName evidence="1">non-specific serine/threonine protein kinase</fullName>
        <ecNumber evidence="1">2.7.11.1</ecNumber>
    </recommendedName>
</protein>
<dbReference type="AlphaFoldDB" id="A0A3M2J7N2"/>
<keyword evidence="3" id="KW-0808">Transferase</keyword>
<proteinExistence type="predicted"/>
<dbReference type="Pfam" id="PF00069">
    <property type="entry name" value="Pkinase"/>
    <property type="match status" value="1"/>
</dbReference>
<dbReference type="InterPro" id="IPR000719">
    <property type="entry name" value="Prot_kinase_dom"/>
</dbReference>
<dbReference type="PROSITE" id="PS50011">
    <property type="entry name" value="PROTEIN_KINASE_DOM"/>
    <property type="match status" value="1"/>
</dbReference>
<dbReference type="PANTHER" id="PTHR43289:SF6">
    <property type="entry name" value="SERINE_THREONINE-PROTEIN KINASE NEKL-3"/>
    <property type="match status" value="1"/>
</dbReference>
<comment type="caution">
    <text evidence="8">The sequence shown here is derived from an EMBL/GenBank/DDBJ whole genome shotgun (WGS) entry which is preliminary data.</text>
</comment>
<dbReference type="SUPFAM" id="SSF56112">
    <property type="entry name" value="Protein kinase-like (PK-like)"/>
    <property type="match status" value="1"/>
</dbReference>
<dbReference type="Proteomes" id="UP000269289">
    <property type="component" value="Unassembled WGS sequence"/>
</dbReference>